<keyword evidence="2" id="KW-1133">Transmembrane helix</keyword>
<keyword evidence="2" id="KW-0472">Membrane</keyword>
<evidence type="ECO:0000313" key="3">
    <source>
        <dbReference type="EMBL" id="CAD7441563.1"/>
    </source>
</evidence>
<name>A0A7R9I118_9NEOP</name>
<feature type="region of interest" description="Disordered" evidence="1">
    <location>
        <begin position="1"/>
        <end position="28"/>
    </location>
</feature>
<keyword evidence="2" id="KW-0812">Transmembrane</keyword>
<sequence length="216" mass="23116">MLTGSELTVTPSLSEGSPPKGSLPQRCSASGWSKQQSVQEAVSHIRVHYQPYESILSGELSLTKQACHLDPVRKLRLIRLAIFIVFTITAPSILWDQRWHIPSTGTIKINLNKEQQCSFKKLYKGWGGVGMAGVAGAAVTAVSVEGVVVGAAVIAADTGAGIYVCLSASQYMNCWMFYLRYCVRVVLCEGVVELEEAGTALAAITAGEVDTVALPV</sequence>
<evidence type="ECO:0000256" key="2">
    <source>
        <dbReference type="SAM" id="Phobius"/>
    </source>
</evidence>
<proteinExistence type="predicted"/>
<feature type="transmembrane region" description="Helical" evidence="2">
    <location>
        <begin position="77"/>
        <end position="95"/>
    </location>
</feature>
<dbReference type="EMBL" id="OD565352">
    <property type="protein sequence ID" value="CAD7441563.1"/>
    <property type="molecule type" value="Genomic_DNA"/>
</dbReference>
<feature type="compositionally biased region" description="Polar residues" evidence="1">
    <location>
        <begin position="1"/>
        <end position="15"/>
    </location>
</feature>
<protein>
    <submittedName>
        <fullName evidence="3">Uncharacterized protein</fullName>
    </submittedName>
</protein>
<dbReference type="AlphaFoldDB" id="A0A7R9I118"/>
<organism evidence="3">
    <name type="scientific">Timema bartmani</name>
    <dbReference type="NCBI Taxonomy" id="61472"/>
    <lineage>
        <taxon>Eukaryota</taxon>
        <taxon>Metazoa</taxon>
        <taxon>Ecdysozoa</taxon>
        <taxon>Arthropoda</taxon>
        <taxon>Hexapoda</taxon>
        <taxon>Insecta</taxon>
        <taxon>Pterygota</taxon>
        <taxon>Neoptera</taxon>
        <taxon>Polyneoptera</taxon>
        <taxon>Phasmatodea</taxon>
        <taxon>Timematodea</taxon>
        <taxon>Timematoidea</taxon>
        <taxon>Timematidae</taxon>
        <taxon>Timema</taxon>
    </lineage>
</organism>
<gene>
    <name evidence="3" type="ORF">TBIB3V08_LOCUS4027</name>
</gene>
<accession>A0A7R9I118</accession>
<evidence type="ECO:0000256" key="1">
    <source>
        <dbReference type="SAM" id="MobiDB-lite"/>
    </source>
</evidence>
<reference evidence="3" key="1">
    <citation type="submission" date="2020-11" db="EMBL/GenBank/DDBJ databases">
        <authorList>
            <person name="Tran Van P."/>
        </authorList>
    </citation>
    <scope>NUCLEOTIDE SEQUENCE</scope>
</reference>